<dbReference type="Pfam" id="PF00076">
    <property type="entry name" value="RRM_1"/>
    <property type="match status" value="1"/>
</dbReference>
<dbReference type="Gene3D" id="3.30.70.330">
    <property type="match status" value="1"/>
</dbReference>
<dbReference type="PROSITE" id="PS50102">
    <property type="entry name" value="RRM"/>
    <property type="match status" value="1"/>
</dbReference>
<dbReference type="GO" id="GO:0003723">
    <property type="term" value="F:RNA binding"/>
    <property type="evidence" value="ECO:0007669"/>
    <property type="project" value="UniProtKB-UniRule"/>
</dbReference>
<name>A0AAD8NTA4_TARER</name>
<dbReference type="EMBL" id="JAUHHV010000004">
    <property type="protein sequence ID" value="KAK1427515.1"/>
    <property type="molecule type" value="Genomic_DNA"/>
</dbReference>
<comment type="caution">
    <text evidence="4">The sequence shown here is derived from an EMBL/GenBank/DDBJ whole genome shotgun (WGS) entry which is preliminary data.</text>
</comment>
<organism evidence="4 5">
    <name type="scientific">Tagetes erecta</name>
    <name type="common">African marigold</name>
    <dbReference type="NCBI Taxonomy" id="13708"/>
    <lineage>
        <taxon>Eukaryota</taxon>
        <taxon>Viridiplantae</taxon>
        <taxon>Streptophyta</taxon>
        <taxon>Embryophyta</taxon>
        <taxon>Tracheophyta</taxon>
        <taxon>Spermatophyta</taxon>
        <taxon>Magnoliopsida</taxon>
        <taxon>eudicotyledons</taxon>
        <taxon>Gunneridae</taxon>
        <taxon>Pentapetalae</taxon>
        <taxon>asterids</taxon>
        <taxon>campanulids</taxon>
        <taxon>Asterales</taxon>
        <taxon>Asteraceae</taxon>
        <taxon>Asteroideae</taxon>
        <taxon>Heliantheae alliance</taxon>
        <taxon>Tageteae</taxon>
        <taxon>Tagetes</taxon>
    </lineage>
</organism>
<keyword evidence="5" id="KW-1185">Reference proteome</keyword>
<gene>
    <name evidence="4" type="ORF">QVD17_16202</name>
</gene>
<dbReference type="CDD" id="cd12384">
    <property type="entry name" value="RRM_RBM24_RBM38_like"/>
    <property type="match status" value="1"/>
</dbReference>
<dbReference type="AlphaFoldDB" id="A0AAD8NTA4"/>
<accession>A0AAD8NTA4</accession>
<sequence length="292" mass="31108">MTPTTNVYTAGQFGDTTYTKVFVGGLAWETQKDTMKAYFEQFGEILEAVVIHDKITGRSKGYGFVTFREADAAMRACVDAAPVIDGRRANCNLASLGVQRSKPSTPKKLGGERNIRVVGDGGAYNRHHDHVDNHQAGVAGGMGTTAFTSASALIPHFAIHQGIPFPASNFYGYTTYSSDYGYPMSYYNVYGGTNGQYPFYGASIGGAGGGMITNTGGAAAFYPYLNMAEGGHGSYTTGQTYGAYPHYLYPYSAMNASIGYPQQYGTPISLTATPPLQPAGINVVLQSPATHH</sequence>
<dbReference type="InterPro" id="IPR012677">
    <property type="entry name" value="Nucleotide-bd_a/b_plait_sf"/>
</dbReference>
<evidence type="ECO:0000256" key="1">
    <source>
        <dbReference type="ARBA" id="ARBA00022884"/>
    </source>
</evidence>
<dbReference type="FunFam" id="3.30.70.330:FF:000250">
    <property type="entry name" value="RNA-binding (RRM/RBD/RNP motifs) family protein"/>
    <property type="match status" value="1"/>
</dbReference>
<protein>
    <recommendedName>
        <fullName evidence="3">RRM domain-containing protein</fullName>
    </recommendedName>
</protein>
<evidence type="ECO:0000313" key="4">
    <source>
        <dbReference type="EMBL" id="KAK1427515.1"/>
    </source>
</evidence>
<dbReference type="PANTHER" id="PTHR11176">
    <property type="entry name" value="BOULE-RELATED"/>
    <property type="match status" value="1"/>
</dbReference>
<dbReference type="SMART" id="SM00360">
    <property type="entry name" value="RRM"/>
    <property type="match status" value="1"/>
</dbReference>
<dbReference type="SUPFAM" id="SSF54928">
    <property type="entry name" value="RNA-binding domain, RBD"/>
    <property type="match status" value="1"/>
</dbReference>
<dbReference type="InterPro" id="IPR035979">
    <property type="entry name" value="RBD_domain_sf"/>
</dbReference>
<feature type="domain" description="RRM" evidence="3">
    <location>
        <begin position="19"/>
        <end position="103"/>
    </location>
</feature>
<evidence type="ECO:0000256" key="2">
    <source>
        <dbReference type="PROSITE-ProRule" id="PRU00176"/>
    </source>
</evidence>
<evidence type="ECO:0000259" key="3">
    <source>
        <dbReference type="PROSITE" id="PS50102"/>
    </source>
</evidence>
<proteinExistence type="predicted"/>
<dbReference type="Proteomes" id="UP001229421">
    <property type="component" value="Unassembled WGS sequence"/>
</dbReference>
<evidence type="ECO:0000313" key="5">
    <source>
        <dbReference type="Proteomes" id="UP001229421"/>
    </source>
</evidence>
<keyword evidence="1 2" id="KW-0694">RNA-binding</keyword>
<dbReference type="InterPro" id="IPR000504">
    <property type="entry name" value="RRM_dom"/>
</dbReference>
<dbReference type="PANTHER" id="PTHR11176:SF16">
    <property type="entry name" value="OS01G0876800 PROTEIN"/>
    <property type="match status" value="1"/>
</dbReference>
<reference evidence="4" key="1">
    <citation type="journal article" date="2023" name="bioRxiv">
        <title>Improved chromosome-level genome assembly for marigold (Tagetes erecta).</title>
        <authorList>
            <person name="Jiang F."/>
            <person name="Yuan L."/>
            <person name="Wang S."/>
            <person name="Wang H."/>
            <person name="Xu D."/>
            <person name="Wang A."/>
            <person name="Fan W."/>
        </authorList>
    </citation>
    <scope>NUCLEOTIDE SEQUENCE</scope>
    <source>
        <strain evidence="4">WSJ</strain>
        <tissue evidence="4">Leaf</tissue>
    </source>
</reference>